<dbReference type="InterPro" id="IPR013019">
    <property type="entry name" value="MAD_homology_MH1"/>
</dbReference>
<feature type="domain" description="MH2" evidence="10">
    <location>
        <begin position="181"/>
        <end position="377"/>
    </location>
</feature>
<organism evidence="11 12">
    <name type="scientific">Tegillarca granosa</name>
    <name type="common">Malaysian cockle</name>
    <name type="synonym">Anadara granosa</name>
    <dbReference type="NCBI Taxonomy" id="220873"/>
    <lineage>
        <taxon>Eukaryota</taxon>
        <taxon>Metazoa</taxon>
        <taxon>Spiralia</taxon>
        <taxon>Lophotrochozoa</taxon>
        <taxon>Mollusca</taxon>
        <taxon>Bivalvia</taxon>
        <taxon>Autobranchia</taxon>
        <taxon>Pteriomorphia</taxon>
        <taxon>Arcoida</taxon>
        <taxon>Arcoidea</taxon>
        <taxon>Arcidae</taxon>
        <taxon>Tegillarca</taxon>
    </lineage>
</organism>
<dbReference type="Pfam" id="PF03165">
    <property type="entry name" value="MH1"/>
    <property type="match status" value="1"/>
</dbReference>
<dbReference type="CDD" id="cd10490">
    <property type="entry name" value="MH1_SMAD_1_5_9"/>
    <property type="match status" value="1"/>
</dbReference>
<gene>
    <name evidence="11" type="ORF">KUTeg_024855</name>
</gene>
<comment type="caution">
    <text evidence="11">The sequence shown here is derived from an EMBL/GenBank/DDBJ whole genome shotgun (WGS) entry which is preliminary data.</text>
</comment>
<dbReference type="InterPro" id="IPR017855">
    <property type="entry name" value="SMAD-like_dom_sf"/>
</dbReference>
<evidence type="ECO:0000256" key="8">
    <source>
        <dbReference type="SAM" id="MobiDB-lite"/>
    </source>
</evidence>
<feature type="domain" description="MH1" evidence="9">
    <location>
        <begin position="32"/>
        <end position="156"/>
    </location>
</feature>
<protein>
    <recommendedName>
        <fullName evidence="7">Mothers against decapentaplegic homolog</fullName>
        <shortName evidence="7">MAD homolog</shortName>
        <shortName evidence="7">Mothers against DPP homolog</shortName>
    </recommendedName>
    <alternativeName>
        <fullName evidence="7">SMAD family member</fullName>
    </alternativeName>
</protein>
<keyword evidence="2" id="KW-0479">Metal-binding</keyword>
<dbReference type="SMART" id="SM00523">
    <property type="entry name" value="DWA"/>
    <property type="match status" value="1"/>
</dbReference>
<keyword evidence="3" id="KW-0862">Zinc</keyword>
<evidence type="ECO:0000313" key="11">
    <source>
        <dbReference type="EMBL" id="KAJ8298324.1"/>
    </source>
</evidence>
<reference evidence="11 12" key="1">
    <citation type="submission" date="2022-12" db="EMBL/GenBank/DDBJ databases">
        <title>Chromosome-level genome of Tegillarca granosa.</title>
        <authorList>
            <person name="Kim J."/>
        </authorList>
    </citation>
    <scope>NUCLEOTIDE SEQUENCE [LARGE SCALE GENOMIC DNA]</scope>
    <source>
        <strain evidence="11">Teg-2019</strain>
        <tissue evidence="11">Adductor muscle</tissue>
    </source>
</reference>
<dbReference type="PROSITE" id="PS51076">
    <property type="entry name" value="MH2"/>
    <property type="match status" value="1"/>
</dbReference>
<evidence type="ECO:0000259" key="10">
    <source>
        <dbReference type="PROSITE" id="PS51076"/>
    </source>
</evidence>
<dbReference type="InterPro" id="IPR008984">
    <property type="entry name" value="SMAD_FHA_dom_sf"/>
</dbReference>
<evidence type="ECO:0000256" key="3">
    <source>
        <dbReference type="ARBA" id="ARBA00022833"/>
    </source>
</evidence>
<feature type="region of interest" description="Disordered" evidence="8">
    <location>
        <begin position="170"/>
        <end position="214"/>
    </location>
</feature>
<evidence type="ECO:0000259" key="9">
    <source>
        <dbReference type="PROSITE" id="PS51075"/>
    </source>
</evidence>
<feature type="compositionally biased region" description="Low complexity" evidence="8">
    <location>
        <begin position="200"/>
        <end position="214"/>
    </location>
</feature>
<keyword evidence="4 7" id="KW-0805">Transcription regulation</keyword>
<evidence type="ECO:0000313" key="12">
    <source>
        <dbReference type="Proteomes" id="UP001217089"/>
    </source>
</evidence>
<evidence type="ECO:0000256" key="2">
    <source>
        <dbReference type="ARBA" id="ARBA00022723"/>
    </source>
</evidence>
<evidence type="ECO:0000256" key="7">
    <source>
        <dbReference type="RuleBase" id="RU361195"/>
    </source>
</evidence>
<name>A0ABQ9DYG4_TEGGR</name>
<proteinExistence type="inferred from homology"/>
<dbReference type="SUPFAM" id="SSF49879">
    <property type="entry name" value="SMAD/FHA domain"/>
    <property type="match status" value="1"/>
</dbReference>
<keyword evidence="12" id="KW-1185">Reference proteome</keyword>
<comment type="similarity">
    <text evidence="1 7">Belongs to the dwarfin/SMAD family.</text>
</comment>
<dbReference type="InterPro" id="IPR013790">
    <property type="entry name" value="Dwarfin"/>
</dbReference>
<dbReference type="PROSITE" id="PS51075">
    <property type="entry name" value="MH1"/>
    <property type="match status" value="1"/>
</dbReference>
<keyword evidence="7" id="KW-0963">Cytoplasm</keyword>
<dbReference type="Pfam" id="PF03166">
    <property type="entry name" value="MH2"/>
    <property type="match status" value="1"/>
</dbReference>
<dbReference type="InterPro" id="IPR001132">
    <property type="entry name" value="SMAD_dom_Dwarfin-type"/>
</dbReference>
<dbReference type="Gene3D" id="3.90.520.10">
    <property type="entry name" value="SMAD MH1 domain"/>
    <property type="match status" value="1"/>
</dbReference>
<evidence type="ECO:0000256" key="6">
    <source>
        <dbReference type="ARBA" id="ARBA00023242"/>
    </source>
</evidence>
<dbReference type="Gene3D" id="2.60.200.10">
    <property type="match status" value="1"/>
</dbReference>
<evidence type="ECO:0000256" key="4">
    <source>
        <dbReference type="ARBA" id="ARBA00023015"/>
    </source>
</evidence>
<dbReference type="SMART" id="SM00524">
    <property type="entry name" value="DWB"/>
    <property type="match status" value="1"/>
</dbReference>
<keyword evidence="6 7" id="KW-0539">Nucleus</keyword>
<evidence type="ECO:0000256" key="1">
    <source>
        <dbReference type="ARBA" id="ARBA00005545"/>
    </source>
</evidence>
<dbReference type="PANTHER" id="PTHR13703">
    <property type="entry name" value="SMAD"/>
    <property type="match status" value="1"/>
</dbReference>
<keyword evidence="5 7" id="KW-0804">Transcription</keyword>
<comment type="subcellular location">
    <subcellularLocation>
        <location evidence="7">Cytoplasm</location>
    </subcellularLocation>
    <subcellularLocation>
        <location evidence="7">Nucleus</location>
    </subcellularLocation>
</comment>
<dbReference type="PANTHER" id="PTHR13703:SF61">
    <property type="entry name" value="PROTEIN MOTHERS AGAINST DPP"/>
    <property type="match status" value="1"/>
</dbReference>
<dbReference type="EMBL" id="JARBDR010000923">
    <property type="protein sequence ID" value="KAJ8298324.1"/>
    <property type="molecule type" value="Genomic_DNA"/>
</dbReference>
<sequence length="377" mass="42557">MWFGYCSRKRKEQQVMTSPISSLNSLFSFTSPAVKRLLGWKQGDEEEKWAEKAVDSLVKKLKKKKGALEDLEKALSCPGQPSKCVTIPRSLDGRLQVSHRKGLPHVIYCRVWRWPDLQSHHELKPLECCEYPFSAKQKEVCINPYHYKRVESPVLPPVLVPRYSEFPAGNPPPSMPPFQQAPEPAMPQNVSFDPSGFHQPSQGPHSPASSGPGSPYGLPDMQAVTYQEPQYWCSIVYYELNNRVGVHLYYVGGEVFAECLSDSSIFVQSRNCNYHHGFHPTTVCKIPPGCSLKIFNNQEFAALLSQSVNHGFEAVYELTKMCTIRMSFVKGWGAEYHRQDVTSTPCWVEIHLNGPLQWLDKVLTQMGSPHNAISSVS</sequence>
<accession>A0ABQ9DYG4</accession>
<dbReference type="InterPro" id="IPR003619">
    <property type="entry name" value="MAD_homology1_Dwarfin-type"/>
</dbReference>
<dbReference type="InterPro" id="IPR036578">
    <property type="entry name" value="SMAD_MH1_sf"/>
</dbReference>
<dbReference type="Proteomes" id="UP001217089">
    <property type="component" value="Unassembled WGS sequence"/>
</dbReference>
<evidence type="ECO:0000256" key="5">
    <source>
        <dbReference type="ARBA" id="ARBA00023163"/>
    </source>
</evidence>
<dbReference type="SUPFAM" id="SSF56366">
    <property type="entry name" value="SMAD MH1 domain"/>
    <property type="match status" value="1"/>
</dbReference>